<protein>
    <submittedName>
        <fullName evidence="1">Uncharacterized protein</fullName>
    </submittedName>
</protein>
<evidence type="ECO:0000313" key="2">
    <source>
        <dbReference type="Proteomes" id="UP001059041"/>
    </source>
</evidence>
<name>A0A9W7WH85_TRIRA</name>
<reference evidence="1" key="1">
    <citation type="submission" date="2021-02" db="EMBL/GenBank/DDBJ databases">
        <title>Comparative genomics reveals that relaxation of natural selection precedes convergent phenotypic evolution of cavefish.</title>
        <authorList>
            <person name="Peng Z."/>
        </authorList>
    </citation>
    <scope>NUCLEOTIDE SEQUENCE</scope>
    <source>
        <tissue evidence="1">Muscle</tissue>
    </source>
</reference>
<proteinExistence type="predicted"/>
<dbReference type="AlphaFoldDB" id="A0A9W7WH85"/>
<dbReference type="Proteomes" id="UP001059041">
    <property type="component" value="Linkage Group LG17"/>
</dbReference>
<organism evidence="1 2">
    <name type="scientific">Triplophysa rosa</name>
    <name type="common">Cave loach</name>
    <dbReference type="NCBI Taxonomy" id="992332"/>
    <lineage>
        <taxon>Eukaryota</taxon>
        <taxon>Metazoa</taxon>
        <taxon>Chordata</taxon>
        <taxon>Craniata</taxon>
        <taxon>Vertebrata</taxon>
        <taxon>Euteleostomi</taxon>
        <taxon>Actinopterygii</taxon>
        <taxon>Neopterygii</taxon>
        <taxon>Teleostei</taxon>
        <taxon>Ostariophysi</taxon>
        <taxon>Cypriniformes</taxon>
        <taxon>Nemacheilidae</taxon>
        <taxon>Triplophysa</taxon>
    </lineage>
</organism>
<evidence type="ECO:0000313" key="1">
    <source>
        <dbReference type="EMBL" id="KAI7797478.1"/>
    </source>
</evidence>
<accession>A0A9W7WH85</accession>
<comment type="caution">
    <text evidence="1">The sequence shown here is derived from an EMBL/GenBank/DDBJ whole genome shotgun (WGS) entry which is preliminary data.</text>
</comment>
<gene>
    <name evidence="1" type="ORF">IRJ41_011554</name>
</gene>
<keyword evidence="2" id="KW-1185">Reference proteome</keyword>
<sequence length="128" mass="14563">MLKDCGGFQLLRSRGSTRSKKLDTIPCPDDGYSPEYLLSESVMVGQALIYIRPLQKDIDLQTLESDQPISSGPLTECLYCNKKYSLSEIQDHVDVCENARVQVRPEQHVLLFKLNSFKPCQFKHLSAR</sequence>
<dbReference type="EMBL" id="JAFHDT010000017">
    <property type="protein sequence ID" value="KAI7797478.1"/>
    <property type="molecule type" value="Genomic_DNA"/>
</dbReference>